<keyword evidence="2" id="KW-1185">Reference proteome</keyword>
<dbReference type="RefSeq" id="WP_190416872.1">
    <property type="nucleotide sequence ID" value="NZ_JAAOCA010000002.1"/>
</dbReference>
<dbReference type="Proteomes" id="UP000805841">
    <property type="component" value="Unassembled WGS sequence"/>
</dbReference>
<dbReference type="EMBL" id="JAAOCA010000002">
    <property type="protein sequence ID" value="MBD1597446.1"/>
    <property type="molecule type" value="Genomic_DNA"/>
</dbReference>
<accession>A0ABR7YW74</accession>
<comment type="caution">
    <text evidence="1">The sequence shown here is derived from an EMBL/GenBank/DDBJ whole genome shotgun (WGS) entry which is preliminary data.</text>
</comment>
<evidence type="ECO:0000313" key="2">
    <source>
        <dbReference type="Proteomes" id="UP000805841"/>
    </source>
</evidence>
<dbReference type="InterPro" id="IPR007922">
    <property type="entry name" value="DciA-like"/>
</dbReference>
<sequence>MAFRPHFAREPLVLLREARPLKALFGQTLRLAHLQRLVDGQMQPAARAHCRVASWREGTLLLVVTDAHWATRLRYQQRRLQRDLQALQEFYGLRRILFKVEPSRAGTPRGRAGAVLSARAAEALQATADGISDPALRAALERLAARAGKPPGPGS</sequence>
<proteinExistence type="predicted"/>
<name>A0ABR7YW74_9PSED</name>
<reference evidence="1 2" key="1">
    <citation type="journal article" date="2020" name="Insects">
        <title>Bacteria Belonging to Pseudomonas typographi sp. nov. from the Bark Beetle Ips typographus Have Genomic Potential to Aid in the Host Ecology.</title>
        <authorList>
            <person name="Peral-Aranega E."/>
            <person name="Saati-Santamaria Z."/>
            <person name="Kolarik M."/>
            <person name="Rivas R."/>
            <person name="Garcia-Fraile P."/>
        </authorList>
    </citation>
    <scope>NUCLEOTIDE SEQUENCE [LARGE SCALE GENOMIC DNA]</scope>
    <source>
        <strain evidence="1 2">CA3A</strain>
    </source>
</reference>
<organism evidence="1 2">
    <name type="scientific">Pseudomonas typographi</name>
    <dbReference type="NCBI Taxonomy" id="2715964"/>
    <lineage>
        <taxon>Bacteria</taxon>
        <taxon>Pseudomonadati</taxon>
        <taxon>Pseudomonadota</taxon>
        <taxon>Gammaproteobacteria</taxon>
        <taxon>Pseudomonadales</taxon>
        <taxon>Pseudomonadaceae</taxon>
        <taxon>Pseudomonas</taxon>
    </lineage>
</organism>
<dbReference type="Pfam" id="PF05258">
    <property type="entry name" value="DciA"/>
    <property type="match status" value="1"/>
</dbReference>
<protein>
    <submittedName>
        <fullName evidence="1">DUF721 domain-containing protein</fullName>
    </submittedName>
</protein>
<gene>
    <name evidence="1" type="ORF">HAQ05_01780</name>
</gene>
<evidence type="ECO:0000313" key="1">
    <source>
        <dbReference type="EMBL" id="MBD1597446.1"/>
    </source>
</evidence>